<dbReference type="InterPro" id="IPR003825">
    <property type="entry name" value="Colicin-V_CvpA"/>
</dbReference>
<comment type="subcellular location">
    <subcellularLocation>
        <location evidence="1">Membrane</location>
        <topology evidence="1">Multi-pass membrane protein</topology>
    </subcellularLocation>
</comment>
<evidence type="ECO:0000256" key="4">
    <source>
        <dbReference type="ARBA" id="ARBA00023136"/>
    </source>
</evidence>
<feature type="transmembrane region" description="Helical" evidence="5">
    <location>
        <begin position="12"/>
        <end position="28"/>
    </location>
</feature>
<accession>A0AAE3VC79</accession>
<evidence type="ECO:0000256" key="2">
    <source>
        <dbReference type="ARBA" id="ARBA00022692"/>
    </source>
</evidence>
<protein>
    <submittedName>
        <fullName evidence="6">Membrane protein required for colicin V production</fullName>
    </submittedName>
</protein>
<gene>
    <name evidence="6" type="ORF">J2S20_002334</name>
</gene>
<dbReference type="Pfam" id="PF02674">
    <property type="entry name" value="Colicin_V"/>
    <property type="match status" value="1"/>
</dbReference>
<organism evidence="6 7">
    <name type="scientific">Moryella indoligenes</name>
    <dbReference type="NCBI Taxonomy" id="371674"/>
    <lineage>
        <taxon>Bacteria</taxon>
        <taxon>Bacillati</taxon>
        <taxon>Bacillota</taxon>
        <taxon>Clostridia</taxon>
        <taxon>Lachnospirales</taxon>
        <taxon>Lachnospiraceae</taxon>
        <taxon>Moryella</taxon>
    </lineage>
</organism>
<dbReference type="Proteomes" id="UP001241537">
    <property type="component" value="Unassembled WGS sequence"/>
</dbReference>
<reference evidence="6" key="1">
    <citation type="submission" date="2023-07" db="EMBL/GenBank/DDBJ databases">
        <title>Genomic Encyclopedia of Type Strains, Phase IV (KMG-IV): sequencing the most valuable type-strain genomes for metagenomic binning, comparative biology and taxonomic classification.</title>
        <authorList>
            <person name="Goeker M."/>
        </authorList>
    </citation>
    <scope>NUCLEOTIDE SEQUENCE</scope>
    <source>
        <strain evidence="6">DSM 19659</strain>
    </source>
</reference>
<feature type="transmembrane region" description="Helical" evidence="5">
    <location>
        <begin position="181"/>
        <end position="205"/>
    </location>
</feature>
<feature type="transmembrane region" description="Helical" evidence="5">
    <location>
        <begin position="142"/>
        <end position="161"/>
    </location>
</feature>
<comment type="caution">
    <text evidence="6">The sequence shown here is derived from an EMBL/GenBank/DDBJ whole genome shotgun (WGS) entry which is preliminary data.</text>
</comment>
<evidence type="ECO:0000313" key="6">
    <source>
        <dbReference type="EMBL" id="MDQ0153613.1"/>
    </source>
</evidence>
<evidence type="ECO:0000256" key="1">
    <source>
        <dbReference type="ARBA" id="ARBA00004141"/>
    </source>
</evidence>
<dbReference type="GO" id="GO:0009403">
    <property type="term" value="P:toxin biosynthetic process"/>
    <property type="evidence" value="ECO:0007669"/>
    <property type="project" value="InterPro"/>
</dbReference>
<dbReference type="EMBL" id="JAUSTO010000026">
    <property type="protein sequence ID" value="MDQ0153613.1"/>
    <property type="molecule type" value="Genomic_DNA"/>
</dbReference>
<name>A0AAE3VC79_9FIRM</name>
<keyword evidence="7" id="KW-1185">Reference proteome</keyword>
<proteinExistence type="predicted"/>
<evidence type="ECO:0000313" key="7">
    <source>
        <dbReference type="Proteomes" id="UP001241537"/>
    </source>
</evidence>
<keyword evidence="3 5" id="KW-1133">Transmembrane helix</keyword>
<dbReference type="AlphaFoldDB" id="A0AAE3VC79"/>
<feature type="transmembrane region" description="Helical" evidence="5">
    <location>
        <begin position="34"/>
        <end position="55"/>
    </location>
</feature>
<keyword evidence="2 5" id="KW-0812">Transmembrane</keyword>
<evidence type="ECO:0000256" key="3">
    <source>
        <dbReference type="ARBA" id="ARBA00022989"/>
    </source>
</evidence>
<keyword evidence="4 5" id="KW-0472">Membrane</keyword>
<dbReference type="GO" id="GO:0016020">
    <property type="term" value="C:membrane"/>
    <property type="evidence" value="ECO:0007669"/>
    <property type="project" value="UniProtKB-SubCell"/>
</dbReference>
<dbReference type="RefSeq" id="WP_307255496.1">
    <property type="nucleotide sequence ID" value="NZ_JAUSTO010000026.1"/>
</dbReference>
<evidence type="ECO:0000256" key="5">
    <source>
        <dbReference type="SAM" id="Phobius"/>
    </source>
</evidence>
<sequence length="246" mass="27898">MFESVSAWLDSNWFALLIAVFMVGMMLYGHSRGFVRLAVSLTALFITLALAHTALPKVTDFVQRHTGLEKAVQGYVLKSTGIDALTQEQMDSREDQEQIIGGLQIPENFQRILSENNRQEIWERLGAEQFQQYVAEYLGKMIINYLGFALLFLAIWVLLHLGLRVLDVLTALPVVHGMNQIAGALLGFVESLIFVWLGFMILGLFEGSETGSKLYELVQSSAWLSFLYRYNLLAFFLRDLVNTMLF</sequence>